<accession>A0AAD6M5K3</accession>
<name>A0AAD6M5K3_9ROSI</name>
<dbReference type="Proteomes" id="UP001164929">
    <property type="component" value="Chromosome 11"/>
</dbReference>
<comment type="caution">
    <text evidence="1">The sequence shown here is derived from an EMBL/GenBank/DDBJ whole genome shotgun (WGS) entry which is preliminary data.</text>
</comment>
<dbReference type="AlphaFoldDB" id="A0AAD6M5K3"/>
<reference evidence="1" key="1">
    <citation type="journal article" date="2023" name="Mol. Ecol. Resour.">
        <title>Chromosome-level genome assembly of a triploid poplar Populus alba 'Berolinensis'.</title>
        <authorList>
            <person name="Chen S."/>
            <person name="Yu Y."/>
            <person name="Wang X."/>
            <person name="Wang S."/>
            <person name="Zhang T."/>
            <person name="Zhou Y."/>
            <person name="He R."/>
            <person name="Meng N."/>
            <person name="Wang Y."/>
            <person name="Liu W."/>
            <person name="Liu Z."/>
            <person name="Liu J."/>
            <person name="Guo Q."/>
            <person name="Huang H."/>
            <person name="Sederoff R.R."/>
            <person name="Wang G."/>
            <person name="Qu G."/>
            <person name="Chen S."/>
        </authorList>
    </citation>
    <scope>NUCLEOTIDE SEQUENCE</scope>
    <source>
        <strain evidence="1">SC-2020</strain>
    </source>
</reference>
<proteinExistence type="predicted"/>
<evidence type="ECO:0000313" key="2">
    <source>
        <dbReference type="Proteomes" id="UP001164929"/>
    </source>
</evidence>
<evidence type="ECO:0000313" key="1">
    <source>
        <dbReference type="EMBL" id="KAJ6978915.1"/>
    </source>
</evidence>
<organism evidence="1 2">
    <name type="scientific">Populus alba x Populus x berolinensis</name>
    <dbReference type="NCBI Taxonomy" id="444605"/>
    <lineage>
        <taxon>Eukaryota</taxon>
        <taxon>Viridiplantae</taxon>
        <taxon>Streptophyta</taxon>
        <taxon>Embryophyta</taxon>
        <taxon>Tracheophyta</taxon>
        <taxon>Spermatophyta</taxon>
        <taxon>Magnoliopsida</taxon>
        <taxon>eudicotyledons</taxon>
        <taxon>Gunneridae</taxon>
        <taxon>Pentapetalae</taxon>
        <taxon>rosids</taxon>
        <taxon>fabids</taxon>
        <taxon>Malpighiales</taxon>
        <taxon>Salicaceae</taxon>
        <taxon>Saliceae</taxon>
        <taxon>Populus</taxon>
    </lineage>
</organism>
<protein>
    <submittedName>
        <fullName evidence="1">Uncharacterized protein</fullName>
    </submittedName>
</protein>
<dbReference type="EMBL" id="JAQIZT010000011">
    <property type="protein sequence ID" value="KAJ6978915.1"/>
    <property type="molecule type" value="Genomic_DNA"/>
</dbReference>
<sequence>MRNRNTWRMAQETLLVNLLCGKKWKHIPWLEMLYAFHLEMPL</sequence>
<gene>
    <name evidence="1" type="ORF">NC653_027178</name>
</gene>
<keyword evidence="2" id="KW-1185">Reference proteome</keyword>